<gene>
    <name evidence="10" type="ORF">LRAMOSA09929</name>
</gene>
<dbReference type="InterPro" id="IPR050365">
    <property type="entry name" value="TIM50"/>
</dbReference>
<dbReference type="PANTHER" id="PTHR12210">
    <property type="entry name" value="DULLARD PROTEIN PHOSPHATASE"/>
    <property type="match status" value="1"/>
</dbReference>
<evidence type="ECO:0000256" key="3">
    <source>
        <dbReference type="ARBA" id="ARBA00022723"/>
    </source>
</evidence>
<keyword evidence="4" id="KW-0378">Hydrolase</keyword>
<keyword evidence="3" id="KW-0479">Metal-binding</keyword>
<comment type="catalytic activity">
    <reaction evidence="7">
        <text>O-phospho-L-seryl-[protein] + H2O = L-seryl-[protein] + phosphate</text>
        <dbReference type="Rhea" id="RHEA:20629"/>
        <dbReference type="Rhea" id="RHEA-COMP:9863"/>
        <dbReference type="Rhea" id="RHEA-COMP:11604"/>
        <dbReference type="ChEBI" id="CHEBI:15377"/>
        <dbReference type="ChEBI" id="CHEBI:29999"/>
        <dbReference type="ChEBI" id="CHEBI:43474"/>
        <dbReference type="ChEBI" id="CHEBI:83421"/>
        <dbReference type="EC" id="3.1.3.16"/>
    </reaction>
</comment>
<evidence type="ECO:0000259" key="9">
    <source>
        <dbReference type="PROSITE" id="PS50969"/>
    </source>
</evidence>
<dbReference type="OrthoDB" id="277011at2759"/>
<dbReference type="NCBIfam" id="TIGR02251">
    <property type="entry name" value="HIF-SF_euk"/>
    <property type="match status" value="1"/>
</dbReference>
<dbReference type="InterPro" id="IPR004274">
    <property type="entry name" value="FCP1_dom"/>
</dbReference>
<keyword evidence="5" id="KW-0460">Magnesium</keyword>
<dbReference type="InterPro" id="IPR036412">
    <property type="entry name" value="HAD-like_sf"/>
</dbReference>
<dbReference type="InterPro" id="IPR023214">
    <property type="entry name" value="HAD_sf"/>
</dbReference>
<evidence type="ECO:0000313" key="10">
    <source>
        <dbReference type="EMBL" id="CDS08568.1"/>
    </source>
</evidence>
<dbReference type="EMBL" id="LK023325">
    <property type="protein sequence ID" value="CDS08568.1"/>
    <property type="molecule type" value="Genomic_DNA"/>
</dbReference>
<dbReference type="SMART" id="SM00577">
    <property type="entry name" value="CPDc"/>
    <property type="match status" value="1"/>
</dbReference>
<proteinExistence type="predicted"/>
<name>A0A077WN75_9FUNG</name>
<dbReference type="CDD" id="cd07521">
    <property type="entry name" value="HAD_FCP1-like"/>
    <property type="match status" value="1"/>
</dbReference>
<dbReference type="EC" id="3.1.3.16" evidence="2"/>
<evidence type="ECO:0000256" key="4">
    <source>
        <dbReference type="ARBA" id="ARBA00022801"/>
    </source>
</evidence>
<sequence>MDIEHEGRKCLVLDLDETLVHSSFKIIPNPDFIVPVEIENQYHNVYVLKRPGVDEFMRKMGEQYEIVVFTASLSKYADPVLDKLDIHNVVKHRLFREACCNYKGTYVKDLSQLGRDLSGAIILDNSPASYLFHTANAVPISTWFNDPHDTELSDLVDFLQDLSKVDDVTSILNTSLNKELDSPS</sequence>
<keyword evidence="6" id="KW-0904">Protein phosphatase</keyword>
<dbReference type="PROSITE" id="PS50969">
    <property type="entry name" value="FCP1"/>
    <property type="match status" value="1"/>
</dbReference>
<evidence type="ECO:0000256" key="1">
    <source>
        <dbReference type="ARBA" id="ARBA00001946"/>
    </source>
</evidence>
<accession>A0A077WN75</accession>
<dbReference type="InterPro" id="IPR011948">
    <property type="entry name" value="Dullard_phosphatase"/>
</dbReference>
<evidence type="ECO:0000256" key="2">
    <source>
        <dbReference type="ARBA" id="ARBA00013081"/>
    </source>
</evidence>
<comment type="cofactor">
    <cofactor evidence="1">
        <name>Mg(2+)</name>
        <dbReference type="ChEBI" id="CHEBI:18420"/>
    </cofactor>
</comment>
<dbReference type="GO" id="GO:0046872">
    <property type="term" value="F:metal ion binding"/>
    <property type="evidence" value="ECO:0007669"/>
    <property type="project" value="UniProtKB-KW"/>
</dbReference>
<dbReference type="Gene3D" id="3.40.50.1000">
    <property type="entry name" value="HAD superfamily/HAD-like"/>
    <property type="match status" value="1"/>
</dbReference>
<evidence type="ECO:0000256" key="8">
    <source>
        <dbReference type="ARBA" id="ARBA00048336"/>
    </source>
</evidence>
<organism evidence="10">
    <name type="scientific">Lichtheimia ramosa</name>
    <dbReference type="NCBI Taxonomy" id="688394"/>
    <lineage>
        <taxon>Eukaryota</taxon>
        <taxon>Fungi</taxon>
        <taxon>Fungi incertae sedis</taxon>
        <taxon>Mucoromycota</taxon>
        <taxon>Mucoromycotina</taxon>
        <taxon>Mucoromycetes</taxon>
        <taxon>Mucorales</taxon>
        <taxon>Lichtheimiaceae</taxon>
        <taxon>Lichtheimia</taxon>
    </lineage>
</organism>
<evidence type="ECO:0000256" key="7">
    <source>
        <dbReference type="ARBA" id="ARBA00047761"/>
    </source>
</evidence>
<dbReference type="SUPFAM" id="SSF56784">
    <property type="entry name" value="HAD-like"/>
    <property type="match status" value="1"/>
</dbReference>
<dbReference type="GO" id="GO:0004722">
    <property type="term" value="F:protein serine/threonine phosphatase activity"/>
    <property type="evidence" value="ECO:0007669"/>
    <property type="project" value="UniProtKB-EC"/>
</dbReference>
<evidence type="ECO:0000256" key="5">
    <source>
        <dbReference type="ARBA" id="ARBA00022842"/>
    </source>
</evidence>
<protein>
    <recommendedName>
        <fullName evidence="2">protein-serine/threonine phosphatase</fullName>
        <ecNumber evidence="2">3.1.3.16</ecNumber>
    </recommendedName>
</protein>
<dbReference type="AlphaFoldDB" id="A0A077WN75"/>
<reference evidence="10" key="1">
    <citation type="journal article" date="2014" name="Genome Announc.">
        <title>De novo whole-genome sequence and genome annotation of Lichtheimia ramosa.</title>
        <authorList>
            <person name="Linde J."/>
            <person name="Schwartze V."/>
            <person name="Binder U."/>
            <person name="Lass-Florl C."/>
            <person name="Voigt K."/>
            <person name="Horn F."/>
        </authorList>
    </citation>
    <scope>NUCLEOTIDE SEQUENCE</scope>
    <source>
        <strain evidence="10">JMRC FSU:6197</strain>
    </source>
</reference>
<dbReference type="FunFam" id="3.40.50.1000:FF:000192">
    <property type="entry name" value="CTD small phosphatase-like protein"/>
    <property type="match status" value="1"/>
</dbReference>
<feature type="domain" description="FCP1 homology" evidence="9">
    <location>
        <begin position="4"/>
        <end position="162"/>
    </location>
</feature>
<evidence type="ECO:0000256" key="6">
    <source>
        <dbReference type="ARBA" id="ARBA00022912"/>
    </source>
</evidence>
<comment type="catalytic activity">
    <reaction evidence="8">
        <text>O-phospho-L-threonyl-[protein] + H2O = L-threonyl-[protein] + phosphate</text>
        <dbReference type="Rhea" id="RHEA:47004"/>
        <dbReference type="Rhea" id="RHEA-COMP:11060"/>
        <dbReference type="Rhea" id="RHEA-COMP:11605"/>
        <dbReference type="ChEBI" id="CHEBI:15377"/>
        <dbReference type="ChEBI" id="CHEBI:30013"/>
        <dbReference type="ChEBI" id="CHEBI:43474"/>
        <dbReference type="ChEBI" id="CHEBI:61977"/>
        <dbReference type="EC" id="3.1.3.16"/>
    </reaction>
</comment>
<dbReference type="Pfam" id="PF03031">
    <property type="entry name" value="NIF"/>
    <property type="match status" value="1"/>
</dbReference>